<proteinExistence type="predicted"/>
<dbReference type="EMBL" id="SPQQ01000007">
    <property type="protein sequence ID" value="TGE36583.1"/>
    <property type="molecule type" value="Genomic_DNA"/>
</dbReference>
<keyword evidence="2" id="KW-1185">Reference proteome</keyword>
<gene>
    <name evidence="1" type="ORF">E4K67_19270</name>
</gene>
<dbReference type="OrthoDB" id="1809140at2"/>
<accession>A0A4Z0R377</accession>
<protein>
    <submittedName>
        <fullName evidence="1">Uncharacterized protein</fullName>
    </submittedName>
</protein>
<evidence type="ECO:0000313" key="2">
    <source>
        <dbReference type="Proteomes" id="UP000298460"/>
    </source>
</evidence>
<evidence type="ECO:0000313" key="1">
    <source>
        <dbReference type="EMBL" id="TGE36583.1"/>
    </source>
</evidence>
<reference evidence="1 2" key="1">
    <citation type="submission" date="2019-03" db="EMBL/GenBank/DDBJ databases">
        <title>Draft Genome Sequence of Desulfosporosinus fructosivorans Strain 63.6F, Isolated from Marine Sediment in the Baltic Sea.</title>
        <authorList>
            <person name="Hausmann B."/>
            <person name="Vandieken V."/>
            <person name="Pjevac P."/>
            <person name="Schreck K."/>
            <person name="Herbold C.W."/>
            <person name="Loy A."/>
        </authorList>
    </citation>
    <scope>NUCLEOTIDE SEQUENCE [LARGE SCALE GENOMIC DNA]</scope>
    <source>
        <strain evidence="1 2">63.6F</strain>
    </source>
</reference>
<sequence>MAEKIKADSYIAYLDQILAGKKINVPVEDVEIEKLLLLARTMIDADLSINIKLRDNLRKCLLDQVVRKSCLSVLLTNEDELDEEALEHVTAAGQAGEQKDICPYCGSRSIKSDGKCTFCSS</sequence>
<comment type="caution">
    <text evidence="1">The sequence shown here is derived from an EMBL/GenBank/DDBJ whole genome shotgun (WGS) entry which is preliminary data.</text>
</comment>
<name>A0A4Z0R377_9FIRM</name>
<dbReference type="RefSeq" id="WP_135549699.1">
    <property type="nucleotide sequence ID" value="NZ_SPQQ01000007.1"/>
</dbReference>
<organism evidence="1 2">
    <name type="scientific">Desulfosporosinus fructosivorans</name>
    <dbReference type="NCBI Taxonomy" id="2018669"/>
    <lineage>
        <taxon>Bacteria</taxon>
        <taxon>Bacillati</taxon>
        <taxon>Bacillota</taxon>
        <taxon>Clostridia</taxon>
        <taxon>Eubacteriales</taxon>
        <taxon>Desulfitobacteriaceae</taxon>
        <taxon>Desulfosporosinus</taxon>
    </lineage>
</organism>
<dbReference type="Proteomes" id="UP000298460">
    <property type="component" value="Unassembled WGS sequence"/>
</dbReference>
<dbReference type="AlphaFoldDB" id="A0A4Z0R377"/>